<accession>A0A1D1UXU6</accession>
<keyword evidence="8 9" id="KW-0862">Zinc</keyword>
<dbReference type="OrthoDB" id="10261146at2759"/>
<evidence type="ECO:0000256" key="1">
    <source>
        <dbReference type="ARBA" id="ARBA00010497"/>
    </source>
</evidence>
<protein>
    <recommendedName>
        <fullName evidence="3 9">Protein farnesyltransferase subunit beta</fullName>
        <shortName evidence="9">FTase-beta</shortName>
        <ecNumber evidence="2 9">2.5.1.58</ecNumber>
    </recommendedName>
</protein>
<dbReference type="AlphaFoldDB" id="A0A1D1UXU6"/>
<dbReference type="InterPro" id="IPR008930">
    <property type="entry name" value="Terpenoid_cyclase/PrenylTrfase"/>
</dbReference>
<dbReference type="GO" id="GO:0008270">
    <property type="term" value="F:zinc ion binding"/>
    <property type="evidence" value="ECO:0007669"/>
    <property type="project" value="UniProtKB-UniRule"/>
</dbReference>
<dbReference type="InterPro" id="IPR045089">
    <property type="entry name" value="PGGT1B-like"/>
</dbReference>
<dbReference type="CDD" id="cd02893">
    <property type="entry name" value="FTase"/>
    <property type="match status" value="1"/>
</dbReference>
<dbReference type="GO" id="GO:0004660">
    <property type="term" value="F:protein farnesyltransferase activity"/>
    <property type="evidence" value="ECO:0007669"/>
    <property type="project" value="UniProtKB-UniRule"/>
</dbReference>
<dbReference type="EMBL" id="BDGG01000002">
    <property type="protein sequence ID" value="GAU93225.1"/>
    <property type="molecule type" value="Genomic_DNA"/>
</dbReference>
<evidence type="ECO:0000256" key="3">
    <source>
        <dbReference type="ARBA" id="ARBA00015798"/>
    </source>
</evidence>
<comment type="function">
    <text evidence="9">Catalyzes the transfer of a farnesyl moiety from farnesyl diphosphate to a cysteine at the fourth position from the C-terminus of several proteins. The beta subunit is responsible for peptide-binding.</text>
</comment>
<dbReference type="GO" id="GO:0097354">
    <property type="term" value="P:prenylation"/>
    <property type="evidence" value="ECO:0007669"/>
    <property type="project" value="UniProtKB-UniRule"/>
</dbReference>
<evidence type="ECO:0000256" key="9">
    <source>
        <dbReference type="RuleBase" id="RU365056"/>
    </source>
</evidence>
<feature type="domain" description="Prenyltransferase alpha-alpha toroid" evidence="10">
    <location>
        <begin position="59"/>
        <end position="389"/>
    </location>
</feature>
<dbReference type="STRING" id="947166.A0A1D1UXU6"/>
<comment type="cofactor">
    <cofactor evidence="9">
        <name>Zn(2+)</name>
        <dbReference type="ChEBI" id="CHEBI:29105"/>
    </cofactor>
    <text evidence="9">Binds 1 zinc ion per subunit.</text>
</comment>
<dbReference type="Proteomes" id="UP000186922">
    <property type="component" value="Unassembled WGS sequence"/>
</dbReference>
<dbReference type="PANTHER" id="PTHR11774">
    <property type="entry name" value="GERANYLGERANYL TRANSFERASE TYPE BETA SUBUNIT"/>
    <property type="match status" value="1"/>
</dbReference>
<evidence type="ECO:0000313" key="11">
    <source>
        <dbReference type="EMBL" id="GAU93225.1"/>
    </source>
</evidence>
<evidence type="ECO:0000256" key="6">
    <source>
        <dbReference type="ARBA" id="ARBA00022723"/>
    </source>
</evidence>
<keyword evidence="5 9" id="KW-0808">Transferase</keyword>
<keyword evidence="12" id="KW-1185">Reference proteome</keyword>
<proteinExistence type="inferred from homology"/>
<dbReference type="SUPFAM" id="SSF48239">
    <property type="entry name" value="Terpenoid cyclases/Protein prenyltransferases"/>
    <property type="match status" value="1"/>
</dbReference>
<evidence type="ECO:0000256" key="2">
    <source>
        <dbReference type="ARBA" id="ARBA00012702"/>
    </source>
</evidence>
<comment type="similarity">
    <text evidence="1 9">Belongs to the protein prenyltransferase subunit beta family.</text>
</comment>
<evidence type="ECO:0000256" key="8">
    <source>
        <dbReference type="ARBA" id="ARBA00022833"/>
    </source>
</evidence>
<keyword evidence="7" id="KW-0677">Repeat</keyword>
<name>A0A1D1UXU6_RAMVA</name>
<evidence type="ECO:0000256" key="7">
    <source>
        <dbReference type="ARBA" id="ARBA00022737"/>
    </source>
</evidence>
<gene>
    <name evidence="11" type="primary">RvY_05198</name>
    <name evidence="11" type="synonym">RvY_05198.1</name>
    <name evidence="11" type="ORF">RvY_05198-1</name>
</gene>
<dbReference type="GO" id="GO:0005965">
    <property type="term" value="C:protein farnesyltransferase complex"/>
    <property type="evidence" value="ECO:0007669"/>
    <property type="project" value="UniProtKB-UniRule"/>
</dbReference>
<dbReference type="InterPro" id="IPR026872">
    <property type="entry name" value="FTB"/>
</dbReference>
<dbReference type="PANTHER" id="PTHR11774:SF6">
    <property type="entry name" value="PROTEIN FARNESYLTRANSFERASE SUBUNIT BETA"/>
    <property type="match status" value="1"/>
</dbReference>
<comment type="caution">
    <text evidence="11">The sequence shown here is derived from an EMBL/GenBank/DDBJ whole genome shotgun (WGS) entry which is preliminary data.</text>
</comment>
<reference evidence="11 12" key="1">
    <citation type="journal article" date="2016" name="Nat. Commun.">
        <title>Extremotolerant tardigrade genome and improved radiotolerance of human cultured cells by tardigrade-unique protein.</title>
        <authorList>
            <person name="Hashimoto T."/>
            <person name="Horikawa D.D."/>
            <person name="Saito Y."/>
            <person name="Kuwahara H."/>
            <person name="Kozuka-Hata H."/>
            <person name="Shin-I T."/>
            <person name="Minakuchi Y."/>
            <person name="Ohishi K."/>
            <person name="Motoyama A."/>
            <person name="Aizu T."/>
            <person name="Enomoto A."/>
            <person name="Kondo K."/>
            <person name="Tanaka S."/>
            <person name="Hara Y."/>
            <person name="Koshikawa S."/>
            <person name="Sagara H."/>
            <person name="Miura T."/>
            <person name="Yokobori S."/>
            <person name="Miyagawa K."/>
            <person name="Suzuki Y."/>
            <person name="Kubo T."/>
            <person name="Oyama M."/>
            <person name="Kohara Y."/>
            <person name="Fujiyama A."/>
            <person name="Arakawa K."/>
            <person name="Katayama T."/>
            <person name="Toyoda A."/>
            <person name="Kunieda T."/>
        </authorList>
    </citation>
    <scope>NUCLEOTIDE SEQUENCE [LARGE SCALE GENOMIC DNA]</scope>
    <source>
        <strain evidence="11 12">YOKOZUNA-1</strain>
    </source>
</reference>
<organism evidence="11 12">
    <name type="scientific">Ramazzottius varieornatus</name>
    <name type="common">Water bear</name>
    <name type="synonym">Tardigrade</name>
    <dbReference type="NCBI Taxonomy" id="947166"/>
    <lineage>
        <taxon>Eukaryota</taxon>
        <taxon>Metazoa</taxon>
        <taxon>Ecdysozoa</taxon>
        <taxon>Tardigrada</taxon>
        <taxon>Eutardigrada</taxon>
        <taxon>Parachela</taxon>
        <taxon>Hypsibioidea</taxon>
        <taxon>Ramazzottiidae</taxon>
        <taxon>Ramazzottius</taxon>
    </lineage>
</organism>
<sequence length="408" mass="45602">MEGSDGRSHSYRALERCHCLPFWMGEEMPWTKSTEAQWETEELCEKLYSSHASIHPRHLKRKSLVRFMLRGFDSLPSSYSSLDSSHPWLCFWILNGLRILGEKIPDSVAKKTISILRACQDPSGGFTGGPGQVSHLAATYAACMALSCVGTEEALSLIDKKGVRTFLYQMRRSSGAFTMNLDGEEDTRAVYCAVSVAVLLNIPLRPLFDLSPFWLADCQTYEGGFGAVPGCEAHGGYTYCALAALYLLEKPMLCDLRSLVRWLSARQTRYEGGFQGRTNKLVDSCYSFWQGAAFPLVQQALSTDPDSVHVPMNSWLFDKVLLRQYVLLCCQNADGICDKPGKGSDYYHTCYALGGLSIAHHEFLFDEYNDELADDDLNILEKLHPAFNLTLDAFDTARSFFLPSSDVS</sequence>
<dbReference type="Pfam" id="PF00432">
    <property type="entry name" value="Prenyltrans"/>
    <property type="match status" value="1"/>
</dbReference>
<evidence type="ECO:0000256" key="4">
    <source>
        <dbReference type="ARBA" id="ARBA00022602"/>
    </source>
</evidence>
<dbReference type="EC" id="2.5.1.58" evidence="2 9"/>
<comment type="catalytic activity">
    <reaction evidence="9">
        <text>L-cysteinyl-[protein] + (2E,6E)-farnesyl diphosphate = S-(2E,6E)-farnesyl-L-cysteinyl-[protein] + diphosphate</text>
        <dbReference type="Rhea" id="RHEA:13345"/>
        <dbReference type="Rhea" id="RHEA-COMP:10131"/>
        <dbReference type="Rhea" id="RHEA-COMP:11535"/>
        <dbReference type="ChEBI" id="CHEBI:29950"/>
        <dbReference type="ChEBI" id="CHEBI:33019"/>
        <dbReference type="ChEBI" id="CHEBI:86019"/>
        <dbReference type="ChEBI" id="CHEBI:175763"/>
    </reaction>
</comment>
<evidence type="ECO:0000256" key="5">
    <source>
        <dbReference type="ARBA" id="ARBA00022679"/>
    </source>
</evidence>
<dbReference type="Gene3D" id="1.50.10.20">
    <property type="match status" value="1"/>
</dbReference>
<evidence type="ECO:0000259" key="10">
    <source>
        <dbReference type="Pfam" id="PF00432"/>
    </source>
</evidence>
<dbReference type="InterPro" id="IPR001330">
    <property type="entry name" value="Prenyltrans"/>
</dbReference>
<keyword evidence="4 9" id="KW-0637">Prenyltransferase</keyword>
<evidence type="ECO:0000313" key="12">
    <source>
        <dbReference type="Proteomes" id="UP000186922"/>
    </source>
</evidence>
<keyword evidence="6 9" id="KW-0479">Metal-binding</keyword>
<comment type="subunit">
    <text evidence="9">Heterodimer of an alpha and a beta subunit.</text>
</comment>